<evidence type="ECO:0000313" key="2">
    <source>
        <dbReference type="EMBL" id="KAK1737873.1"/>
    </source>
</evidence>
<proteinExistence type="predicted"/>
<name>A0AAD8Y1P7_9STRA</name>
<reference evidence="2" key="1">
    <citation type="submission" date="2023-06" db="EMBL/GenBank/DDBJ databases">
        <title>Survivors Of The Sea: Transcriptome response of Skeletonema marinoi to long-term dormancy.</title>
        <authorList>
            <person name="Pinder M.I.M."/>
            <person name="Kourtchenko O."/>
            <person name="Robertson E.K."/>
            <person name="Larsson T."/>
            <person name="Maumus F."/>
            <person name="Osuna-Cruz C.M."/>
            <person name="Vancaester E."/>
            <person name="Stenow R."/>
            <person name="Vandepoele K."/>
            <person name="Ploug H."/>
            <person name="Bruchert V."/>
            <person name="Godhe A."/>
            <person name="Topel M."/>
        </authorList>
    </citation>
    <scope>NUCLEOTIDE SEQUENCE</scope>
    <source>
        <strain evidence="2">R05AC</strain>
    </source>
</reference>
<evidence type="ECO:0000313" key="3">
    <source>
        <dbReference type="Proteomes" id="UP001224775"/>
    </source>
</evidence>
<feature type="region of interest" description="Disordered" evidence="1">
    <location>
        <begin position="214"/>
        <end position="237"/>
    </location>
</feature>
<accession>A0AAD8Y1P7</accession>
<evidence type="ECO:0000256" key="1">
    <source>
        <dbReference type="SAM" id="MobiDB-lite"/>
    </source>
</evidence>
<organism evidence="2 3">
    <name type="scientific">Skeletonema marinoi</name>
    <dbReference type="NCBI Taxonomy" id="267567"/>
    <lineage>
        <taxon>Eukaryota</taxon>
        <taxon>Sar</taxon>
        <taxon>Stramenopiles</taxon>
        <taxon>Ochrophyta</taxon>
        <taxon>Bacillariophyta</taxon>
        <taxon>Coscinodiscophyceae</taxon>
        <taxon>Thalassiosirophycidae</taxon>
        <taxon>Thalassiosirales</taxon>
        <taxon>Skeletonemataceae</taxon>
        <taxon>Skeletonema</taxon>
        <taxon>Skeletonema marinoi-dohrnii complex</taxon>
    </lineage>
</organism>
<comment type="caution">
    <text evidence="2">The sequence shown here is derived from an EMBL/GenBank/DDBJ whole genome shotgun (WGS) entry which is preliminary data.</text>
</comment>
<keyword evidence="3" id="KW-1185">Reference proteome</keyword>
<gene>
    <name evidence="2" type="ORF">QTG54_011167</name>
</gene>
<sequence>MHSSSLVGTAAAMMMMMMMIFGIFHTSTAFSPPLTPLSLLTSNSSRRKSTATSSLQMVFDLPASSLLDNIEQEQKSQRSSSAVGTQQIIDSILDECTRFSARKPIMVQFDPEAKSIWRHWRGTVVAETWKSAAKHAIWAVAIYTLFRKYPQIQIWLQGFERVWGELLAVTTFTLTFFVNEAYTCWRKCLDTCYIVQGRLNDLSMALAGYARRVEPSPTMDPSSADTTSSYTEPSKRY</sequence>
<protein>
    <submittedName>
        <fullName evidence="2">Uncharacterized protein</fullName>
    </submittedName>
</protein>
<feature type="compositionally biased region" description="Polar residues" evidence="1">
    <location>
        <begin position="219"/>
        <end position="237"/>
    </location>
</feature>
<dbReference type="EMBL" id="JATAAI010000022">
    <property type="protein sequence ID" value="KAK1737873.1"/>
    <property type="molecule type" value="Genomic_DNA"/>
</dbReference>
<dbReference type="Proteomes" id="UP001224775">
    <property type="component" value="Unassembled WGS sequence"/>
</dbReference>
<dbReference type="AlphaFoldDB" id="A0AAD8Y1P7"/>